<evidence type="ECO:0000256" key="1">
    <source>
        <dbReference type="ARBA" id="ARBA00022490"/>
    </source>
</evidence>
<reference evidence="6 7" key="1">
    <citation type="submission" date="2019-02" db="EMBL/GenBank/DDBJ databases">
        <title>Genomic Encyclopedia of Type Strains, Phase IV (KMG-IV): sequencing the most valuable type-strain genomes for metagenomic binning, comparative biology and taxonomic classification.</title>
        <authorList>
            <person name="Goeker M."/>
        </authorList>
    </citation>
    <scope>NUCLEOTIDE SEQUENCE [LARGE SCALE GENOMIC DNA]</scope>
    <source>
        <strain evidence="6 7">DSM 10617</strain>
    </source>
</reference>
<organism evidence="6 7">
    <name type="scientific">Sphaerotilus mobilis</name>
    <dbReference type="NCBI Taxonomy" id="47994"/>
    <lineage>
        <taxon>Bacteria</taxon>
        <taxon>Pseudomonadati</taxon>
        <taxon>Pseudomonadota</taxon>
        <taxon>Betaproteobacteria</taxon>
        <taxon>Burkholderiales</taxon>
        <taxon>Sphaerotilaceae</taxon>
        <taxon>Sphaerotilus</taxon>
    </lineage>
</organism>
<dbReference type="PANTHER" id="PTHR38101:SF1">
    <property type="entry name" value="UPF0307 PROTEIN YJGA"/>
    <property type="match status" value="1"/>
</dbReference>
<protein>
    <recommendedName>
        <fullName evidence="5">Dual-action ribosomal maturation protein DarP</fullName>
    </recommendedName>
    <alternativeName>
        <fullName evidence="5">Large ribosomal subunit assembly factor DarP</fullName>
    </alternativeName>
</protein>
<dbReference type="GO" id="GO:0043022">
    <property type="term" value="F:ribosome binding"/>
    <property type="evidence" value="ECO:0007669"/>
    <property type="project" value="UniProtKB-UniRule"/>
</dbReference>
<dbReference type="SUPFAM" id="SSF158710">
    <property type="entry name" value="PSPTO4464-like"/>
    <property type="match status" value="1"/>
</dbReference>
<dbReference type="CDD" id="cd16331">
    <property type="entry name" value="YjgA-like"/>
    <property type="match status" value="1"/>
</dbReference>
<sequence length="231" mass="25532">MAPRKPFKFSPPNAAEIEAEAIRQARDAAQIAAVALNPELRLPRSARPSKTQMKKESHDLQELGEALLALPRAKLDALDLPEGLRDALDELARTRSFEGKRRQWQYVGKLMRGIDPEPLREAVAAQRVPSARDTLALHEAEAWRDQLIASDDALTRWMAAHPDTDAQALRSLIRSARKDVQAAAAAQAHDGAVERKGRSYRDIFQLVREALAGAERAARDDDDGLASTHDV</sequence>
<keyword evidence="7" id="KW-1185">Reference proteome</keyword>
<dbReference type="GO" id="GO:1902626">
    <property type="term" value="P:assembly of large subunit precursor of preribosome"/>
    <property type="evidence" value="ECO:0007669"/>
    <property type="project" value="UniProtKB-UniRule"/>
</dbReference>
<gene>
    <name evidence="5" type="primary">darP</name>
    <name evidence="6" type="ORF">EV685_3444</name>
</gene>
<keyword evidence="4 5" id="KW-0694">RNA-binding</keyword>
<evidence type="ECO:0000256" key="2">
    <source>
        <dbReference type="ARBA" id="ARBA00022517"/>
    </source>
</evidence>
<dbReference type="Pfam" id="PF04751">
    <property type="entry name" value="DarP"/>
    <property type="match status" value="1"/>
</dbReference>
<dbReference type="RefSeq" id="WP_130483244.1">
    <property type="nucleotide sequence ID" value="NZ_SGWV01000011.1"/>
</dbReference>
<dbReference type="GO" id="GO:0005829">
    <property type="term" value="C:cytosol"/>
    <property type="evidence" value="ECO:0007669"/>
    <property type="project" value="TreeGrafter"/>
</dbReference>
<dbReference type="OrthoDB" id="5293604at2"/>
<dbReference type="EMBL" id="SGWV01000011">
    <property type="protein sequence ID" value="RZS52253.1"/>
    <property type="molecule type" value="Genomic_DNA"/>
</dbReference>
<comment type="caution">
    <text evidence="6">The sequence shown here is derived from an EMBL/GenBank/DDBJ whole genome shotgun (WGS) entry which is preliminary data.</text>
</comment>
<evidence type="ECO:0000256" key="3">
    <source>
        <dbReference type="ARBA" id="ARBA00022730"/>
    </source>
</evidence>
<proteinExistence type="inferred from homology"/>
<dbReference type="PANTHER" id="PTHR38101">
    <property type="entry name" value="UPF0307 PROTEIN YJGA"/>
    <property type="match status" value="1"/>
</dbReference>
<evidence type="ECO:0000313" key="7">
    <source>
        <dbReference type="Proteomes" id="UP000293433"/>
    </source>
</evidence>
<dbReference type="Gene3D" id="1.10.60.30">
    <property type="entry name" value="PSPTO4464-like domains"/>
    <property type="match status" value="2"/>
</dbReference>
<keyword evidence="3 5" id="KW-0699">rRNA-binding</keyword>
<dbReference type="GO" id="GO:0019843">
    <property type="term" value="F:rRNA binding"/>
    <property type="evidence" value="ECO:0007669"/>
    <property type="project" value="UniProtKB-UniRule"/>
</dbReference>
<dbReference type="InterPro" id="IPR006839">
    <property type="entry name" value="DarP"/>
</dbReference>
<accession>A0A4Q7LE80</accession>
<dbReference type="InterPro" id="IPR023153">
    <property type="entry name" value="DarP_sf"/>
</dbReference>
<name>A0A4Q7LE80_9BURK</name>
<dbReference type="NCBIfam" id="NF003593">
    <property type="entry name" value="PRK05255.1-1"/>
    <property type="match status" value="1"/>
</dbReference>
<comment type="function">
    <text evidence="5">Member of a network of 50S ribosomal subunit biogenesis factors which assembles along the 30S-50S interface, preventing incorrect 23S rRNA structures from forming. Promotes peptidyl transferase center (PTC) maturation.</text>
</comment>
<evidence type="ECO:0000256" key="4">
    <source>
        <dbReference type="ARBA" id="ARBA00022884"/>
    </source>
</evidence>
<keyword evidence="2 5" id="KW-0690">Ribosome biogenesis</keyword>
<keyword evidence="1 5" id="KW-0963">Cytoplasm</keyword>
<dbReference type="Proteomes" id="UP000293433">
    <property type="component" value="Unassembled WGS sequence"/>
</dbReference>
<comment type="similarity">
    <text evidence="5">Belongs to the DarP family.</text>
</comment>
<evidence type="ECO:0000256" key="5">
    <source>
        <dbReference type="HAMAP-Rule" id="MF_00765"/>
    </source>
</evidence>
<evidence type="ECO:0000313" key="6">
    <source>
        <dbReference type="EMBL" id="RZS52253.1"/>
    </source>
</evidence>
<dbReference type="AlphaFoldDB" id="A0A4Q7LE80"/>
<dbReference type="HAMAP" id="MF_00765">
    <property type="entry name" value="DarP"/>
    <property type="match status" value="1"/>
</dbReference>
<comment type="subcellular location">
    <subcellularLocation>
        <location evidence="5">Cytoplasm</location>
    </subcellularLocation>
    <text evidence="5">Associates with late stage pre-50S ribosomal subunits.</text>
</comment>